<feature type="chain" id="PRO_5034410814" description="alpha-L-rhamnosidase" evidence="4">
    <location>
        <begin position="27"/>
        <end position="1193"/>
    </location>
</feature>
<feature type="domain" description="Alpha-L-rhamnosidase six-hairpin glycosidase" evidence="7">
    <location>
        <begin position="702"/>
        <end position="1075"/>
    </location>
</feature>
<feature type="domain" description="Alpha-L-rhamnosidase concanavalin-like" evidence="5">
    <location>
        <begin position="586"/>
        <end position="691"/>
    </location>
</feature>
<dbReference type="Gene3D" id="2.60.40.10">
    <property type="entry name" value="Immunoglobulins"/>
    <property type="match status" value="1"/>
</dbReference>
<keyword evidence="10" id="KW-1185">Reference proteome</keyword>
<dbReference type="InterPro" id="IPR008928">
    <property type="entry name" value="6-hairpin_glycosidase_sf"/>
</dbReference>
<evidence type="ECO:0000256" key="4">
    <source>
        <dbReference type="SAM" id="SignalP"/>
    </source>
</evidence>
<accession>A0A8I0DN42</accession>
<protein>
    <recommendedName>
        <fullName evidence="2">alpha-L-rhamnosidase</fullName>
        <ecNumber evidence="2">3.2.1.40</ecNumber>
    </recommendedName>
</protein>
<dbReference type="Pfam" id="PF05592">
    <property type="entry name" value="Bac_rhamnosid"/>
    <property type="match status" value="1"/>
</dbReference>
<gene>
    <name evidence="9" type="ORF">H8S54_03010</name>
</gene>
<dbReference type="InterPro" id="IPR013783">
    <property type="entry name" value="Ig-like_fold"/>
</dbReference>
<dbReference type="RefSeq" id="WP_186900873.1">
    <property type="nucleotide sequence ID" value="NZ_JACOOT010000008.1"/>
</dbReference>
<keyword evidence="3 9" id="KW-0378">Hydrolase</keyword>
<keyword evidence="4" id="KW-0732">Signal</keyword>
<dbReference type="Pfam" id="PF25788">
    <property type="entry name" value="Ig_Rha78A_N"/>
    <property type="match status" value="1"/>
</dbReference>
<dbReference type="EMBL" id="JACOOT010000008">
    <property type="protein sequence ID" value="MBC5650119.1"/>
    <property type="molecule type" value="Genomic_DNA"/>
</dbReference>
<evidence type="ECO:0000259" key="7">
    <source>
        <dbReference type="Pfam" id="PF17389"/>
    </source>
</evidence>
<organism evidence="9 10">
    <name type="scientific">Blautia segnis</name>
    <dbReference type="NCBI Taxonomy" id="2763030"/>
    <lineage>
        <taxon>Bacteria</taxon>
        <taxon>Bacillati</taxon>
        <taxon>Bacillota</taxon>
        <taxon>Clostridia</taxon>
        <taxon>Lachnospirales</taxon>
        <taxon>Lachnospiraceae</taxon>
        <taxon>Blautia</taxon>
    </lineage>
</organism>
<dbReference type="AlphaFoldDB" id="A0A8I0DN42"/>
<evidence type="ECO:0000256" key="1">
    <source>
        <dbReference type="ARBA" id="ARBA00001445"/>
    </source>
</evidence>
<reference evidence="9 10" key="1">
    <citation type="submission" date="2020-08" db="EMBL/GenBank/DDBJ databases">
        <title>Genome public.</title>
        <authorList>
            <person name="Liu C."/>
            <person name="Sun Q."/>
        </authorList>
    </citation>
    <scope>NUCLEOTIDE SEQUENCE [LARGE SCALE GENOMIC DNA]</scope>
    <source>
        <strain evidence="9 10">BX17</strain>
    </source>
</reference>
<dbReference type="InterPro" id="IPR016007">
    <property type="entry name" value="Alpha_rhamnosid"/>
</dbReference>
<name>A0A8I0DN42_9FIRM</name>
<evidence type="ECO:0000256" key="2">
    <source>
        <dbReference type="ARBA" id="ARBA00012652"/>
    </source>
</evidence>
<dbReference type="Gene3D" id="1.50.10.10">
    <property type="match status" value="1"/>
</dbReference>
<dbReference type="GO" id="GO:0030596">
    <property type="term" value="F:alpha-L-rhamnosidase activity"/>
    <property type="evidence" value="ECO:0007669"/>
    <property type="project" value="UniProtKB-EC"/>
</dbReference>
<evidence type="ECO:0000313" key="9">
    <source>
        <dbReference type="EMBL" id="MBC5650119.1"/>
    </source>
</evidence>
<feature type="signal peptide" evidence="4">
    <location>
        <begin position="1"/>
        <end position="26"/>
    </location>
</feature>
<feature type="domain" description="Alpha-L-rhamnosidase C-terminal" evidence="8">
    <location>
        <begin position="1079"/>
        <end position="1149"/>
    </location>
</feature>
<sequence length="1193" mass="130226">MSMKRVLAAFMGVTLMVGNGPVSVMAADVAAESSAETAIVNLETQGRTNPIGVDAQQPAFSWQMQSGEIGAAQKSYQIVVQDPEGNVVWDSGVVESSKSNEIEYEGSGLTPATKYSWTVTVTDNNDNTIQSENATFETGLMDTSTASWDGAKWIGAGELQLDAASKAVFNITADVQVAEGSNAASFILGADDFRLENKVFNSEMQEGENYVRVELDLSGVDANGGAKINAYRMGYAKDDDPSTPFFTIEDDEDLNTLITDKNKNEAHTINIFCTASTLTITVDGTKVGDDILVNTMENGNTFPNLNSVGFAANAGDTATFTNYKIENGGRYATGTLLDAETGATYSIFDGMDGVTVDGNTITVNGGDAGVLGYADPSYAAAPMVRTDFEAKSEIESARLYLTAQGIYDFYINGQEVAPDEWFNPGSTEYDSILAYNSYDVTDYLQTGENAMGAILGEGWWTGMTTFECLNNNYYGDQPALMAKLVVNYTDGSSDVVVTDDGSWTYYNDGPVRLASLFQGERYDATKEAAVEGWTEAGYDDSAWTASSEIETRKQFADYQLVSRYDDPVHVIRTNDVKEALGETKEGSDSYIYDMGENVSGVPVITIPEEYAKPGETLTVRFAEILYPELDEYTSEGVDGMLMVENYRTAMVTDFYTMKEGENVFSPDLTFHGYRYIEITGLDEELPADCIKMQVLSSLDASAEYESSNELTNQLFTNITNSTTSNYISIPTDCPQRDERMGWTGDAQIYALSGSYVADTYNLMRQWMDTVRADCGETGMSSQYCPAFVTYDLEADDKIPHNGQSFGITWNCLVVTIPYNLYMQTGKLDIVKDNIDNIYAYVDHLASTPMTYKDENGDKQEDARLTGETGTLCDHLSRIPTDGVMLGNVLYINCLDQAAVLADAMGDTEKAQSYRETAATAREAWNEFFIDPDTGKTKNTKGEIQDTQASYATPLRFHVVSDENLEKVLENYNASIAEASGEDSDGMPIVPYTLTTGFNATGNLLNALSDYGLNDTAYKLFESTDYASWLYPVTQGATSIWERWNGYTNELGFNGNNSMNSFNHYSLGAVYEWMVAYQLGIKADESQPGYQHFILQPTVGGDFTEAKGSYDSVYGTIKSGWTAADGVMTSYDVTVPANTSATLYLPVSGDVTACDGVTIMGAAQYNSIETQQMELVAGTYHFEVTDGNVTVTAA</sequence>
<dbReference type="InterPro" id="IPR012341">
    <property type="entry name" value="6hp_glycosidase-like_sf"/>
</dbReference>
<evidence type="ECO:0000259" key="5">
    <source>
        <dbReference type="Pfam" id="PF05592"/>
    </source>
</evidence>
<dbReference type="Gene3D" id="2.60.420.10">
    <property type="entry name" value="Maltose phosphorylase, domain 3"/>
    <property type="match status" value="1"/>
</dbReference>
<comment type="caution">
    <text evidence="9">The sequence shown here is derived from an EMBL/GenBank/DDBJ whole genome shotgun (WGS) entry which is preliminary data.</text>
</comment>
<evidence type="ECO:0000256" key="3">
    <source>
        <dbReference type="ARBA" id="ARBA00022801"/>
    </source>
</evidence>
<dbReference type="InterPro" id="IPR013737">
    <property type="entry name" value="Bac_rhamnosid_N"/>
</dbReference>
<dbReference type="PANTHER" id="PTHR33307">
    <property type="entry name" value="ALPHA-RHAMNOSIDASE (EUROFUNG)"/>
    <property type="match status" value="1"/>
</dbReference>
<dbReference type="GO" id="GO:0005975">
    <property type="term" value="P:carbohydrate metabolic process"/>
    <property type="evidence" value="ECO:0007669"/>
    <property type="project" value="InterPro"/>
</dbReference>
<dbReference type="InterPro" id="IPR008902">
    <property type="entry name" value="Rhamnosid_concanavalin"/>
</dbReference>
<dbReference type="Gene3D" id="2.60.120.260">
    <property type="entry name" value="Galactose-binding domain-like"/>
    <property type="match status" value="2"/>
</dbReference>
<comment type="catalytic activity">
    <reaction evidence="1">
        <text>Hydrolysis of terminal non-reducing alpha-L-rhamnose residues in alpha-L-rhamnosides.</text>
        <dbReference type="EC" id="3.2.1.40"/>
    </reaction>
</comment>
<evidence type="ECO:0000259" key="8">
    <source>
        <dbReference type="Pfam" id="PF17390"/>
    </source>
</evidence>
<dbReference type="PANTHER" id="PTHR33307:SF6">
    <property type="entry name" value="ALPHA-RHAMNOSIDASE (EUROFUNG)-RELATED"/>
    <property type="match status" value="1"/>
</dbReference>
<evidence type="ECO:0000259" key="6">
    <source>
        <dbReference type="Pfam" id="PF08531"/>
    </source>
</evidence>
<dbReference type="Proteomes" id="UP000652847">
    <property type="component" value="Unassembled WGS sequence"/>
</dbReference>
<dbReference type="Pfam" id="PF17389">
    <property type="entry name" value="Bac_rhamnosid6H"/>
    <property type="match status" value="1"/>
</dbReference>
<proteinExistence type="predicted"/>
<dbReference type="EC" id="3.2.1.40" evidence="2"/>
<feature type="domain" description="Bacterial alpha-L-rhamnosidase N-terminal" evidence="6">
    <location>
        <begin position="393"/>
        <end position="569"/>
    </location>
</feature>
<evidence type="ECO:0000313" key="10">
    <source>
        <dbReference type="Proteomes" id="UP000652847"/>
    </source>
</evidence>
<dbReference type="InterPro" id="IPR035398">
    <property type="entry name" value="Bac_rhamnosid_C"/>
</dbReference>
<dbReference type="Pfam" id="PF17390">
    <property type="entry name" value="Bac_rhamnosid_C"/>
    <property type="match status" value="1"/>
</dbReference>
<dbReference type="PIRSF" id="PIRSF010631">
    <property type="entry name" value="A-rhamnsds"/>
    <property type="match status" value="1"/>
</dbReference>
<dbReference type="Pfam" id="PF08531">
    <property type="entry name" value="Bac_rhamnosid_N"/>
    <property type="match status" value="1"/>
</dbReference>
<dbReference type="SUPFAM" id="SSF48208">
    <property type="entry name" value="Six-hairpin glycosidases"/>
    <property type="match status" value="1"/>
</dbReference>
<dbReference type="InterPro" id="IPR035396">
    <property type="entry name" value="Bac_rhamnosid6H"/>
</dbReference>